<evidence type="ECO:0000259" key="9">
    <source>
        <dbReference type="Pfam" id="PF12704"/>
    </source>
</evidence>
<dbReference type="PANTHER" id="PTHR30572">
    <property type="entry name" value="MEMBRANE COMPONENT OF TRANSPORTER-RELATED"/>
    <property type="match status" value="1"/>
</dbReference>
<dbReference type="PANTHER" id="PTHR30572:SF4">
    <property type="entry name" value="ABC TRANSPORTER PERMEASE YTRF"/>
    <property type="match status" value="1"/>
</dbReference>
<feature type="transmembrane region" description="Helical" evidence="7">
    <location>
        <begin position="295"/>
        <end position="320"/>
    </location>
</feature>
<protein>
    <submittedName>
        <fullName evidence="10">Macrolide ABC transporter permease</fullName>
    </submittedName>
</protein>
<comment type="caution">
    <text evidence="10">The sequence shown here is derived from an EMBL/GenBank/DDBJ whole genome shotgun (WGS) entry which is preliminary data.</text>
</comment>
<feature type="transmembrane region" description="Helical" evidence="7">
    <location>
        <begin position="357"/>
        <end position="381"/>
    </location>
</feature>
<keyword evidence="11" id="KW-1185">Reference proteome</keyword>
<keyword evidence="5 7" id="KW-0472">Membrane</keyword>
<proteinExistence type="inferred from homology"/>
<sequence>MLFKDQVDFVMQHIRKNKLRVFMTVLAATMGCAFLIVLASIGFGLQDSIEDEILSSETVTQIEVLGSQALFTAEEIADIEAVENVQTVLKTTSVDANVEGYMGDRDTFTSLRLVDFTDYASIAKPLAEGKYPENENEIVVGYHFGQTLLNEADRKLIEEKSKAAEAEGTYYDGADEGYKESLIGKEVEIALSTNEQPDELSERMTYKIVGVMPKPAYEWAVENRIYMMDEQREAIENTYNQVVAEEEGASDFQLFSERFDIYAESLEYVKPILEELREKGYGVYSVTEQLDELNVFFLVLKAGLVFVGTIAVLIASIGIFNTMTMAVTERTREIGVLKAIGASPKLIQRLFLMESTFIGVIGTVLAIAISYVVSFAANALLPLILKAATGEDGFNNVQFSAIPWQLVVIAGAISIGVAMISGLRPARKATKIEVMQALRQEL</sequence>
<evidence type="ECO:0000259" key="8">
    <source>
        <dbReference type="Pfam" id="PF02687"/>
    </source>
</evidence>
<gene>
    <name evidence="10" type="ORF">CBM15_08855</name>
</gene>
<feature type="domain" description="ABC3 transporter permease C-terminal" evidence="8">
    <location>
        <begin position="306"/>
        <end position="433"/>
    </location>
</feature>
<feature type="domain" description="MacB-like periplasmic core" evidence="9">
    <location>
        <begin position="22"/>
        <end position="227"/>
    </location>
</feature>
<feature type="transmembrane region" description="Helical" evidence="7">
    <location>
        <begin position="401"/>
        <end position="423"/>
    </location>
</feature>
<dbReference type="Pfam" id="PF02687">
    <property type="entry name" value="FtsX"/>
    <property type="match status" value="1"/>
</dbReference>
<evidence type="ECO:0000256" key="7">
    <source>
        <dbReference type="SAM" id="Phobius"/>
    </source>
</evidence>
<keyword evidence="4 7" id="KW-1133">Transmembrane helix</keyword>
<dbReference type="RefSeq" id="WP_087617181.1">
    <property type="nucleotide sequence ID" value="NZ_JAFBEY010000003.1"/>
</dbReference>
<evidence type="ECO:0000256" key="6">
    <source>
        <dbReference type="ARBA" id="ARBA00038076"/>
    </source>
</evidence>
<evidence type="ECO:0000256" key="2">
    <source>
        <dbReference type="ARBA" id="ARBA00022475"/>
    </source>
</evidence>
<dbReference type="Pfam" id="PF12704">
    <property type="entry name" value="MacB_PCD"/>
    <property type="match status" value="1"/>
</dbReference>
<comment type="similarity">
    <text evidence="6">Belongs to the ABC-4 integral membrane protein family.</text>
</comment>
<evidence type="ECO:0000256" key="1">
    <source>
        <dbReference type="ARBA" id="ARBA00004651"/>
    </source>
</evidence>
<evidence type="ECO:0000256" key="5">
    <source>
        <dbReference type="ARBA" id="ARBA00023136"/>
    </source>
</evidence>
<keyword evidence="3 7" id="KW-0812">Transmembrane</keyword>
<evidence type="ECO:0000256" key="3">
    <source>
        <dbReference type="ARBA" id="ARBA00022692"/>
    </source>
</evidence>
<reference evidence="10 11" key="1">
    <citation type="journal article" date="2017" name="Int. J. Syst. Evol. Microbiol.">
        <title>Solibacillus kalamii sp. nov., isolated from a high-efficiency particulate arrestance filter system used in the International Space Station.</title>
        <authorList>
            <person name="Checinska Sielaff A."/>
            <person name="Kumar R.M."/>
            <person name="Pal D."/>
            <person name="Mayilraj S."/>
            <person name="Venkateswaran K."/>
        </authorList>
    </citation>
    <scope>NUCLEOTIDE SEQUENCE [LARGE SCALE GENOMIC DNA]</scope>
    <source>
        <strain evidence="10 11">ISSFR-015</strain>
    </source>
</reference>
<evidence type="ECO:0000313" key="10">
    <source>
        <dbReference type="EMBL" id="OUZ39353.1"/>
    </source>
</evidence>
<dbReference type="Proteomes" id="UP000196594">
    <property type="component" value="Unassembled WGS sequence"/>
</dbReference>
<keyword evidence="2" id="KW-1003">Cell membrane</keyword>
<organism evidence="10 11">
    <name type="scientific">Solibacillus kalamii</name>
    <dbReference type="NCBI Taxonomy" id="1748298"/>
    <lineage>
        <taxon>Bacteria</taxon>
        <taxon>Bacillati</taxon>
        <taxon>Bacillota</taxon>
        <taxon>Bacilli</taxon>
        <taxon>Bacillales</taxon>
        <taxon>Caryophanaceae</taxon>
        <taxon>Solibacillus</taxon>
    </lineage>
</organism>
<dbReference type="PROSITE" id="PS51257">
    <property type="entry name" value="PROKAR_LIPOPROTEIN"/>
    <property type="match status" value="1"/>
</dbReference>
<dbReference type="InterPro" id="IPR025857">
    <property type="entry name" value="MacB_PCD"/>
</dbReference>
<name>A0ABX3ZJ28_9BACL</name>
<evidence type="ECO:0000256" key="4">
    <source>
        <dbReference type="ARBA" id="ARBA00022989"/>
    </source>
</evidence>
<feature type="transmembrane region" description="Helical" evidence="7">
    <location>
        <begin position="21"/>
        <end position="45"/>
    </location>
</feature>
<dbReference type="InterPro" id="IPR050250">
    <property type="entry name" value="Macrolide_Exporter_MacB"/>
</dbReference>
<dbReference type="EMBL" id="NHNT01000004">
    <property type="protein sequence ID" value="OUZ39353.1"/>
    <property type="molecule type" value="Genomic_DNA"/>
</dbReference>
<dbReference type="InterPro" id="IPR003838">
    <property type="entry name" value="ABC3_permease_C"/>
</dbReference>
<accession>A0ABX3ZJ28</accession>
<evidence type="ECO:0000313" key="11">
    <source>
        <dbReference type="Proteomes" id="UP000196594"/>
    </source>
</evidence>
<comment type="subcellular location">
    <subcellularLocation>
        <location evidence="1">Cell membrane</location>
        <topology evidence="1">Multi-pass membrane protein</topology>
    </subcellularLocation>
</comment>